<proteinExistence type="predicted"/>
<evidence type="ECO:0000313" key="1">
    <source>
        <dbReference type="EMBL" id="KAG8190643.1"/>
    </source>
</evidence>
<sequence>MGVEKKGDASENETSEWSCAEKTKRRNGVALKRRIGRLVFLWNEWREIFHLSKGGVTRGRYTSGTLRIETGINGVYVENGG</sequence>
<accession>A0AAV6V3V0</accession>
<name>A0AAV6V3V0_9ARAC</name>
<reference evidence="1 2" key="1">
    <citation type="journal article" date="2022" name="Nat. Ecol. Evol.">
        <title>A masculinizing supergene underlies an exaggerated male reproductive morph in a spider.</title>
        <authorList>
            <person name="Hendrickx F."/>
            <person name="De Corte Z."/>
            <person name="Sonet G."/>
            <person name="Van Belleghem S.M."/>
            <person name="Kostlbacher S."/>
            <person name="Vangestel C."/>
        </authorList>
    </citation>
    <scope>NUCLEOTIDE SEQUENCE [LARGE SCALE GENOMIC DNA]</scope>
    <source>
        <strain evidence="1">W744_W776</strain>
    </source>
</reference>
<dbReference type="AlphaFoldDB" id="A0AAV6V3V0"/>
<keyword evidence="2" id="KW-1185">Reference proteome</keyword>
<protein>
    <submittedName>
        <fullName evidence="1">Uncharacterized protein</fullName>
    </submittedName>
</protein>
<evidence type="ECO:0000313" key="2">
    <source>
        <dbReference type="Proteomes" id="UP000827092"/>
    </source>
</evidence>
<dbReference type="Proteomes" id="UP000827092">
    <property type="component" value="Unassembled WGS sequence"/>
</dbReference>
<gene>
    <name evidence="1" type="ORF">JTE90_002598</name>
</gene>
<dbReference type="EMBL" id="JAFNEN010000178">
    <property type="protein sequence ID" value="KAG8190643.1"/>
    <property type="molecule type" value="Genomic_DNA"/>
</dbReference>
<comment type="caution">
    <text evidence="1">The sequence shown here is derived from an EMBL/GenBank/DDBJ whole genome shotgun (WGS) entry which is preliminary data.</text>
</comment>
<organism evidence="1 2">
    <name type="scientific">Oedothorax gibbosus</name>
    <dbReference type="NCBI Taxonomy" id="931172"/>
    <lineage>
        <taxon>Eukaryota</taxon>
        <taxon>Metazoa</taxon>
        <taxon>Ecdysozoa</taxon>
        <taxon>Arthropoda</taxon>
        <taxon>Chelicerata</taxon>
        <taxon>Arachnida</taxon>
        <taxon>Araneae</taxon>
        <taxon>Araneomorphae</taxon>
        <taxon>Entelegynae</taxon>
        <taxon>Araneoidea</taxon>
        <taxon>Linyphiidae</taxon>
        <taxon>Erigoninae</taxon>
        <taxon>Oedothorax</taxon>
    </lineage>
</organism>